<keyword evidence="1" id="KW-0472">Membrane</keyword>
<keyword evidence="3" id="KW-1185">Reference proteome</keyword>
<dbReference type="CDD" id="cd03498">
    <property type="entry name" value="SQR_TypeB_2_TM"/>
    <property type="match status" value="1"/>
</dbReference>
<feature type="transmembrane region" description="Helical" evidence="1">
    <location>
        <begin position="12"/>
        <end position="37"/>
    </location>
</feature>
<dbReference type="Proteomes" id="UP000244956">
    <property type="component" value="Unassembled WGS sequence"/>
</dbReference>
<keyword evidence="1" id="KW-0812">Transmembrane</keyword>
<accession>A0A2U2B9C5</accession>
<evidence type="ECO:0000256" key="1">
    <source>
        <dbReference type="SAM" id="Phobius"/>
    </source>
</evidence>
<feature type="transmembrane region" description="Helical" evidence="1">
    <location>
        <begin position="205"/>
        <end position="230"/>
    </location>
</feature>
<keyword evidence="1" id="KW-1133">Transmembrane helix</keyword>
<name>A0A2U2B9C5_9BACT</name>
<feature type="transmembrane region" description="Helical" evidence="1">
    <location>
        <begin position="57"/>
        <end position="77"/>
    </location>
</feature>
<dbReference type="OrthoDB" id="9802842at2"/>
<protein>
    <submittedName>
        <fullName evidence="2">Succinate dehydrogenase</fullName>
    </submittedName>
</protein>
<dbReference type="NCBIfam" id="TIGR02046">
    <property type="entry name" value="sdhC_b558_fam"/>
    <property type="match status" value="1"/>
</dbReference>
<feature type="transmembrane region" description="Helical" evidence="1">
    <location>
        <begin position="108"/>
        <end position="128"/>
    </location>
</feature>
<dbReference type="AlphaFoldDB" id="A0A2U2B9C5"/>
<evidence type="ECO:0000313" key="3">
    <source>
        <dbReference type="Proteomes" id="UP000244956"/>
    </source>
</evidence>
<dbReference type="InterPro" id="IPR034804">
    <property type="entry name" value="SQR/QFR_C/D"/>
</dbReference>
<dbReference type="RefSeq" id="WP_109264196.1">
    <property type="nucleotide sequence ID" value="NZ_QEWP01000006.1"/>
</dbReference>
<organism evidence="2 3">
    <name type="scientific">Marinilabilia rubra</name>
    <dbReference type="NCBI Taxonomy" id="2162893"/>
    <lineage>
        <taxon>Bacteria</taxon>
        <taxon>Pseudomonadati</taxon>
        <taxon>Bacteroidota</taxon>
        <taxon>Bacteroidia</taxon>
        <taxon>Marinilabiliales</taxon>
        <taxon>Marinilabiliaceae</taxon>
        <taxon>Marinilabilia</taxon>
    </lineage>
</organism>
<dbReference type="InterPro" id="IPR011138">
    <property type="entry name" value="Cytochrome_b-558"/>
</dbReference>
<dbReference type="EMBL" id="QEWP01000006">
    <property type="protein sequence ID" value="PWD99657.1"/>
    <property type="molecule type" value="Genomic_DNA"/>
</dbReference>
<feature type="transmembrane region" description="Helical" evidence="1">
    <location>
        <begin position="165"/>
        <end position="184"/>
    </location>
</feature>
<dbReference type="GO" id="GO:0016020">
    <property type="term" value="C:membrane"/>
    <property type="evidence" value="ECO:0007669"/>
    <property type="project" value="InterPro"/>
</dbReference>
<sequence>MSSTLGSSIGKKLLMSLSGLFLIMFLVVHLTVNSFLLIPDGGEFFNAGAHFMATTPAIRLIEPLLAIGFLVHILWGVKLTIENRRARGNARYASGKKTTGVTWASQNMLVLGITVGAFLVLHIAQFWVKMKLTGDPLLDHTTISIGGVETEVENAYALVNTTFSYLWIVVVYVIGAIGLAIHLSHGFWSAFQTIGFSNEIWRKRLTVLGNIFAWLMGLGFSLIAVLQYFFYQG</sequence>
<dbReference type="SUPFAM" id="SSF81343">
    <property type="entry name" value="Fumarate reductase respiratory complex transmembrane subunits"/>
    <property type="match status" value="1"/>
</dbReference>
<reference evidence="2 3" key="1">
    <citation type="submission" date="2018-05" db="EMBL/GenBank/DDBJ databases">
        <title>Marinilabilia rubrum sp. nov., isolated from saltern sediment.</title>
        <authorList>
            <person name="Zhang R."/>
        </authorList>
    </citation>
    <scope>NUCLEOTIDE SEQUENCE [LARGE SCALE GENOMIC DNA]</scope>
    <source>
        <strain evidence="2 3">WTE16</strain>
    </source>
</reference>
<gene>
    <name evidence="2" type="ORF">DDZ16_09430</name>
</gene>
<evidence type="ECO:0000313" key="2">
    <source>
        <dbReference type="EMBL" id="PWD99657.1"/>
    </source>
</evidence>
<dbReference type="Gene3D" id="1.20.1300.10">
    <property type="entry name" value="Fumarate reductase/succinate dehydrogenase, transmembrane subunit"/>
    <property type="match status" value="1"/>
</dbReference>
<comment type="caution">
    <text evidence="2">The sequence shown here is derived from an EMBL/GenBank/DDBJ whole genome shotgun (WGS) entry which is preliminary data.</text>
</comment>
<proteinExistence type="predicted"/>